<evidence type="ECO:0000256" key="2">
    <source>
        <dbReference type="ARBA" id="ARBA00023157"/>
    </source>
</evidence>
<keyword evidence="6" id="KW-1185">Reference proteome</keyword>
<evidence type="ECO:0000256" key="1">
    <source>
        <dbReference type="ARBA" id="ARBA00008987"/>
    </source>
</evidence>
<dbReference type="PRINTS" id="PR00421">
    <property type="entry name" value="THIOREDOXIN"/>
</dbReference>
<dbReference type="InterPro" id="IPR036249">
    <property type="entry name" value="Thioredoxin-like_sf"/>
</dbReference>
<dbReference type="PANTHER" id="PTHR46115">
    <property type="entry name" value="THIOREDOXIN-LIKE PROTEIN 1"/>
    <property type="match status" value="1"/>
</dbReference>
<dbReference type="PROSITE" id="PS00194">
    <property type="entry name" value="THIOREDOXIN_1"/>
    <property type="match status" value="1"/>
</dbReference>
<dbReference type="Proteomes" id="UP000001745">
    <property type="component" value="Unassembled WGS sequence"/>
</dbReference>
<dbReference type="GO" id="GO:0015035">
    <property type="term" value="F:protein-disulfide reductase activity"/>
    <property type="evidence" value="ECO:0007669"/>
    <property type="project" value="InterPro"/>
</dbReference>
<reference evidence="6" key="1">
    <citation type="journal article" date="2015" name="Genome Announc.">
        <title>Genome sequence of the AIDS-associated pathogen Penicillium marneffei (ATCC18224) and its near taxonomic relative Talaromyces stipitatus (ATCC10500).</title>
        <authorList>
            <person name="Nierman W.C."/>
            <person name="Fedorova-Abrams N.D."/>
            <person name="Andrianopoulos A."/>
        </authorList>
    </citation>
    <scope>NUCLEOTIDE SEQUENCE [LARGE SCALE GENOMIC DNA]</scope>
    <source>
        <strain evidence="6">ATCC 10500 / CBS 375.48 / QM 6759 / NRRL 1006</strain>
    </source>
</reference>
<dbReference type="GeneID" id="8104720"/>
<keyword evidence="3" id="KW-0732">Signal</keyword>
<dbReference type="InterPro" id="IPR017937">
    <property type="entry name" value="Thioredoxin_CS"/>
</dbReference>
<feature type="signal peptide" evidence="3">
    <location>
        <begin position="1"/>
        <end position="21"/>
    </location>
</feature>
<dbReference type="EMBL" id="EQ962652">
    <property type="protein sequence ID" value="EED23446.1"/>
    <property type="molecule type" value="Genomic_DNA"/>
</dbReference>
<keyword evidence="2" id="KW-1015">Disulfide bond</keyword>
<dbReference type="FunFam" id="3.40.30.10:FF:000245">
    <property type="entry name" value="Thioredoxin"/>
    <property type="match status" value="1"/>
</dbReference>
<dbReference type="OMA" id="CQALMPD"/>
<dbReference type="InParanoid" id="B8LYT8"/>
<dbReference type="NCBIfam" id="TIGR01068">
    <property type="entry name" value="thioredoxin"/>
    <property type="match status" value="1"/>
</dbReference>
<dbReference type="eggNOG" id="KOG0907">
    <property type="taxonomic scope" value="Eukaryota"/>
</dbReference>
<dbReference type="RefSeq" id="XP_002340833.1">
    <property type="nucleotide sequence ID" value="XM_002340792.1"/>
</dbReference>
<feature type="chain" id="PRO_5002877447" evidence="3">
    <location>
        <begin position="22"/>
        <end position="135"/>
    </location>
</feature>
<comment type="similarity">
    <text evidence="1">Belongs to the thioredoxin family.</text>
</comment>
<dbReference type="Gene3D" id="3.40.30.10">
    <property type="entry name" value="Glutaredoxin"/>
    <property type="match status" value="1"/>
</dbReference>
<evidence type="ECO:0000256" key="3">
    <source>
        <dbReference type="SAM" id="SignalP"/>
    </source>
</evidence>
<dbReference type="Pfam" id="PF00085">
    <property type="entry name" value="Thioredoxin"/>
    <property type="match status" value="1"/>
</dbReference>
<gene>
    <name evidence="5" type="ORF">TSTA_068690</name>
</gene>
<name>B8LYT8_TALSN</name>
<dbReference type="PhylomeDB" id="B8LYT8"/>
<evidence type="ECO:0000259" key="4">
    <source>
        <dbReference type="PROSITE" id="PS51352"/>
    </source>
</evidence>
<dbReference type="HOGENOM" id="CLU_090389_14_5_1"/>
<accession>B8LYT8</accession>
<dbReference type="STRING" id="441959.B8LYT8"/>
<dbReference type="AlphaFoldDB" id="B8LYT8"/>
<dbReference type="InterPro" id="IPR005746">
    <property type="entry name" value="Thioredoxin"/>
</dbReference>
<evidence type="ECO:0000313" key="5">
    <source>
        <dbReference type="EMBL" id="EED23446.1"/>
    </source>
</evidence>
<proteinExistence type="inferred from homology"/>
<dbReference type="InterPro" id="IPR013766">
    <property type="entry name" value="Thioredoxin_domain"/>
</dbReference>
<sequence>MEFSWPVIILIAYIVISVVRASSSNSGPAPQHGKVINVESQQAFKELTASGPVVVDFFATWCGPCKAIAPKVGELSETYTNVRFLQVDVDKQQQIARDLGVTAMPTFVLFKNGKELDRIRGANARALENGIEQIA</sequence>
<dbReference type="CDD" id="cd02947">
    <property type="entry name" value="TRX_family"/>
    <property type="match status" value="1"/>
</dbReference>
<dbReference type="VEuPathDB" id="FungiDB:TSTA_068690"/>
<protein>
    <submittedName>
        <fullName evidence="5">Thioredoxin, putative</fullName>
    </submittedName>
</protein>
<organism evidence="5 6">
    <name type="scientific">Talaromyces stipitatus (strain ATCC 10500 / CBS 375.48 / QM 6759 / NRRL 1006)</name>
    <name type="common">Penicillium stipitatum</name>
    <dbReference type="NCBI Taxonomy" id="441959"/>
    <lineage>
        <taxon>Eukaryota</taxon>
        <taxon>Fungi</taxon>
        <taxon>Dikarya</taxon>
        <taxon>Ascomycota</taxon>
        <taxon>Pezizomycotina</taxon>
        <taxon>Eurotiomycetes</taxon>
        <taxon>Eurotiomycetidae</taxon>
        <taxon>Eurotiales</taxon>
        <taxon>Trichocomaceae</taxon>
        <taxon>Talaromyces</taxon>
        <taxon>Talaromyces sect. Talaromyces</taxon>
    </lineage>
</organism>
<feature type="domain" description="Thioredoxin" evidence="4">
    <location>
        <begin position="23"/>
        <end position="135"/>
    </location>
</feature>
<dbReference type="OrthoDB" id="10263751at2759"/>
<evidence type="ECO:0000313" key="6">
    <source>
        <dbReference type="Proteomes" id="UP000001745"/>
    </source>
</evidence>
<dbReference type="SUPFAM" id="SSF52833">
    <property type="entry name" value="Thioredoxin-like"/>
    <property type="match status" value="1"/>
</dbReference>
<dbReference type="PROSITE" id="PS51352">
    <property type="entry name" value="THIOREDOXIN_2"/>
    <property type="match status" value="1"/>
</dbReference>